<name>A0A0G2ZDT2_9BACT</name>
<dbReference type="InterPro" id="IPR016156">
    <property type="entry name" value="FAD/NAD-linked_Rdtase_dimer_sf"/>
</dbReference>
<dbReference type="Proteomes" id="UP000035159">
    <property type="component" value="Chromosome"/>
</dbReference>
<dbReference type="SUPFAM" id="SSF55424">
    <property type="entry name" value="FAD/NAD-linked reductases, dimerisation (C-terminal) domain"/>
    <property type="match status" value="1"/>
</dbReference>
<dbReference type="KEGG" id="kpf:IX53_07750"/>
<dbReference type="Gene3D" id="3.50.50.60">
    <property type="entry name" value="FAD/NAD(P)-binding domain"/>
    <property type="match status" value="2"/>
</dbReference>
<organism evidence="7 8">
    <name type="scientific">Kosmotoga pacifica</name>
    <dbReference type="NCBI Taxonomy" id="1330330"/>
    <lineage>
        <taxon>Bacteria</taxon>
        <taxon>Thermotogati</taxon>
        <taxon>Thermotogota</taxon>
        <taxon>Thermotogae</taxon>
        <taxon>Kosmotogales</taxon>
        <taxon>Kosmotogaceae</taxon>
        <taxon>Kosmotoga</taxon>
    </lineage>
</organism>
<dbReference type="PRINTS" id="PR00368">
    <property type="entry name" value="FADPNR"/>
</dbReference>
<dbReference type="RefSeq" id="WP_047754859.1">
    <property type="nucleotide sequence ID" value="NZ_CAJUHA010000017.1"/>
</dbReference>
<dbReference type="SUPFAM" id="SSF51905">
    <property type="entry name" value="FAD/NAD(P)-binding domain"/>
    <property type="match status" value="1"/>
</dbReference>
<evidence type="ECO:0000259" key="6">
    <source>
        <dbReference type="Pfam" id="PF07992"/>
    </source>
</evidence>
<dbReference type="AlphaFoldDB" id="A0A0G2ZDT2"/>
<dbReference type="PATRIC" id="fig|1330330.3.peg.1569"/>
<gene>
    <name evidence="7" type="ORF">IX53_07750</name>
</gene>
<dbReference type="PANTHER" id="PTHR43429:SF3">
    <property type="entry name" value="NITRITE REDUCTASE [NAD(P)H]"/>
    <property type="match status" value="1"/>
</dbReference>
<dbReference type="InterPro" id="IPR050260">
    <property type="entry name" value="FAD-bd_OxRdtase"/>
</dbReference>
<protein>
    <submittedName>
        <fullName evidence="7">Pyridine nucleotide-disulfide oxidoreductase</fullName>
    </submittedName>
</protein>
<dbReference type="EMBL" id="CP011232">
    <property type="protein sequence ID" value="AKI97724.1"/>
    <property type="molecule type" value="Genomic_DNA"/>
</dbReference>
<comment type="cofactor">
    <cofactor evidence="1">
        <name>FAD</name>
        <dbReference type="ChEBI" id="CHEBI:57692"/>
    </cofactor>
</comment>
<comment type="similarity">
    <text evidence="2">Belongs to the class-III pyridine nucleotide-disulfide oxidoreductase family.</text>
</comment>
<dbReference type="PRINTS" id="PR00411">
    <property type="entry name" value="PNDRDTASEI"/>
</dbReference>
<dbReference type="Gene3D" id="3.30.390.30">
    <property type="match status" value="1"/>
</dbReference>
<dbReference type="PANTHER" id="PTHR43429">
    <property type="entry name" value="PYRIDINE NUCLEOTIDE-DISULFIDE OXIDOREDUCTASE DOMAIN-CONTAINING"/>
    <property type="match status" value="1"/>
</dbReference>
<reference evidence="7 8" key="1">
    <citation type="submission" date="2015-04" db="EMBL/GenBank/DDBJ databases">
        <title>Complete Genome Sequence of Kosmotoga pacifica SLHLJ1.</title>
        <authorList>
            <person name="Jiang L.J."/>
            <person name="Shao Z.Z."/>
            <person name="Jebbar M."/>
        </authorList>
    </citation>
    <scope>NUCLEOTIDE SEQUENCE [LARGE SCALE GENOMIC DNA]</scope>
    <source>
        <strain evidence="7 8">SLHLJ1</strain>
    </source>
</reference>
<dbReference type="GO" id="GO:0016491">
    <property type="term" value="F:oxidoreductase activity"/>
    <property type="evidence" value="ECO:0007669"/>
    <property type="project" value="InterPro"/>
</dbReference>
<evidence type="ECO:0000259" key="5">
    <source>
        <dbReference type="Pfam" id="PF02852"/>
    </source>
</evidence>
<feature type="domain" description="FAD/NAD(P)-binding" evidence="6">
    <location>
        <begin position="4"/>
        <end position="298"/>
    </location>
</feature>
<dbReference type="InterPro" id="IPR023753">
    <property type="entry name" value="FAD/NAD-binding_dom"/>
</dbReference>
<evidence type="ECO:0000256" key="4">
    <source>
        <dbReference type="ARBA" id="ARBA00022827"/>
    </source>
</evidence>
<dbReference type="STRING" id="1330330.IX53_07750"/>
<dbReference type="Pfam" id="PF07992">
    <property type="entry name" value="Pyr_redox_2"/>
    <property type="match status" value="1"/>
</dbReference>
<evidence type="ECO:0000256" key="3">
    <source>
        <dbReference type="ARBA" id="ARBA00022630"/>
    </source>
</evidence>
<keyword evidence="4" id="KW-0274">FAD</keyword>
<evidence type="ECO:0000313" key="7">
    <source>
        <dbReference type="EMBL" id="AKI97724.1"/>
    </source>
</evidence>
<evidence type="ECO:0000313" key="8">
    <source>
        <dbReference type="Proteomes" id="UP000035159"/>
    </source>
</evidence>
<keyword evidence="3" id="KW-0285">Flavoprotein</keyword>
<sequence length="446" mass="47898">MKKEILIIGGGPAGIITATTAKKTYPEKTVAIVRKEKTGLVPCGIPYIFGTLNSVDANIMGVKPAENLGVEFIVDEVTEVNLGKKSVFLKSGEYIEYEKLIFATGSRPVLPPIEGKELEGVFTIAKNKEYMESVFSYAKDAKKIIIVGGGFIGIEVGDEIRKLGKEVTIIEAMPHLLPAAFDEEFGKIAEEKLIEHGVTVKTNTRVAKVLGSEKVNGIELQDGSTLEADMVIFAIGYRPNTELVKGLDIHLGYSGAIWVDEYMRTSVKDVFAVGDCAEHKDFFTRKPSKLMLASTAVFDARVAGANLYTLKVVRENHGNLGVFSTSIEGLTLGAAGMTLRTACQEGFECVVGEAKGIDRHPGTLPDKSKLYVKLVFSKESGLLLGAQIAGGKSVGEMINIVGLGLQKGVTANDLVTMQIGTHPLLTSAPTTYPLILAAESAIMKLR</sequence>
<dbReference type="OrthoDB" id="9802028at2"/>
<dbReference type="InterPro" id="IPR004099">
    <property type="entry name" value="Pyr_nucl-diS_OxRdtase_dimer"/>
</dbReference>
<accession>A0A0G2ZDT2</accession>
<evidence type="ECO:0000256" key="1">
    <source>
        <dbReference type="ARBA" id="ARBA00001974"/>
    </source>
</evidence>
<keyword evidence="8" id="KW-1185">Reference proteome</keyword>
<proteinExistence type="inferred from homology"/>
<dbReference type="InterPro" id="IPR036188">
    <property type="entry name" value="FAD/NAD-bd_sf"/>
</dbReference>
<dbReference type="Pfam" id="PF02852">
    <property type="entry name" value="Pyr_redox_dim"/>
    <property type="match status" value="1"/>
</dbReference>
<evidence type="ECO:0000256" key="2">
    <source>
        <dbReference type="ARBA" id="ARBA00009130"/>
    </source>
</evidence>
<feature type="domain" description="Pyridine nucleotide-disulphide oxidoreductase dimerisation" evidence="5">
    <location>
        <begin position="330"/>
        <end position="430"/>
    </location>
</feature>